<evidence type="ECO:0000313" key="3">
    <source>
        <dbReference type="EMBL" id="KNC49543.1"/>
    </source>
</evidence>
<feature type="transmembrane region" description="Helical" evidence="2">
    <location>
        <begin position="356"/>
        <end position="380"/>
    </location>
</feature>
<dbReference type="PANTHER" id="PTHR42924">
    <property type="entry name" value="EXONUCLEASE"/>
    <property type="match status" value="1"/>
</dbReference>
<dbReference type="GO" id="GO:0035312">
    <property type="term" value="F:5'-3' DNA exonuclease activity"/>
    <property type="evidence" value="ECO:0007669"/>
    <property type="project" value="TreeGrafter"/>
</dbReference>
<dbReference type="InterPro" id="IPR052018">
    <property type="entry name" value="PHP_domain"/>
</dbReference>
<feature type="compositionally biased region" description="Low complexity" evidence="1">
    <location>
        <begin position="429"/>
        <end position="440"/>
    </location>
</feature>
<evidence type="ECO:0000256" key="2">
    <source>
        <dbReference type="SAM" id="Phobius"/>
    </source>
</evidence>
<dbReference type="EMBL" id="GL349456">
    <property type="protein sequence ID" value="KNC49543.1"/>
    <property type="molecule type" value="Genomic_DNA"/>
</dbReference>
<dbReference type="AlphaFoldDB" id="A0A0L0DDZ6"/>
<organism evidence="3 4">
    <name type="scientific">Thecamonas trahens ATCC 50062</name>
    <dbReference type="NCBI Taxonomy" id="461836"/>
    <lineage>
        <taxon>Eukaryota</taxon>
        <taxon>Apusozoa</taxon>
        <taxon>Apusomonadida</taxon>
        <taxon>Apusomonadidae</taxon>
        <taxon>Thecamonas</taxon>
    </lineage>
</organism>
<keyword evidence="2" id="KW-1133">Transmembrane helix</keyword>
<dbReference type="CDD" id="cd07432">
    <property type="entry name" value="PHP_HisPPase"/>
    <property type="match status" value="1"/>
</dbReference>
<gene>
    <name evidence="3" type="ORF">AMSG_05572</name>
</gene>
<sequence length="473" mass="49995">MRHLLRKLAFACGSFLGPLCCRLATAAVVLALALAAGTYVLQRGPALVSYASVELAPPRNSTEVMANLTAVDEVLVGSMAVALNHSTAPVVLVDGHAHTTASDGRMSLHQLAAWEASQGFDAFFVTDHNVYGPEAAEMASRSSGVLPLAGQEYTTCRAHLNIYGVAKRYEPISPFPTNDELKELITDVHAAGGLVSVNHLPWSAWSMPLASLPSRAQWHAWGADMFEVVNSGIFDWETFIFARRAGMGVIAGTDVHSPYTRAASWTAIRPANLSAAAILDELRRARTNILLEAVASPRHGLYPVVAGESWTRAGMVWWLFTALGAFAENFYTLATGQYDFAGGFCTPTVFRLHTTLIGYALLWIVGLAAALELCCCGCAAGRCARPSPREPYALACGAPASSARCRLVPLALYTCSSTAVAPRRRASTSSGTYSAANSSSGSGGSGSSTLHSSSSLSASADAEMGLLSRSRRS</sequence>
<evidence type="ECO:0000313" key="4">
    <source>
        <dbReference type="Proteomes" id="UP000054408"/>
    </source>
</evidence>
<keyword evidence="4" id="KW-1185">Reference proteome</keyword>
<accession>A0A0L0DDZ6</accession>
<name>A0A0L0DDZ6_THETB</name>
<dbReference type="InterPro" id="IPR016195">
    <property type="entry name" value="Pol/histidinol_Pase-like"/>
</dbReference>
<feature type="region of interest" description="Disordered" evidence="1">
    <location>
        <begin position="429"/>
        <end position="473"/>
    </location>
</feature>
<reference evidence="3 4" key="1">
    <citation type="submission" date="2010-05" db="EMBL/GenBank/DDBJ databases">
        <title>The Genome Sequence of Thecamonas trahens ATCC 50062.</title>
        <authorList>
            <consortium name="The Broad Institute Genome Sequencing Platform"/>
            <person name="Russ C."/>
            <person name="Cuomo C."/>
            <person name="Shea T."/>
            <person name="Young S.K."/>
            <person name="Zeng Q."/>
            <person name="Koehrsen M."/>
            <person name="Haas B."/>
            <person name="Borodovsky M."/>
            <person name="Guigo R."/>
            <person name="Alvarado L."/>
            <person name="Berlin A."/>
            <person name="Bochicchio J."/>
            <person name="Borenstein D."/>
            <person name="Chapman S."/>
            <person name="Chen Z."/>
            <person name="Freedman E."/>
            <person name="Gellesch M."/>
            <person name="Goldberg J."/>
            <person name="Griggs A."/>
            <person name="Gujja S."/>
            <person name="Heilman E."/>
            <person name="Heiman D."/>
            <person name="Hepburn T."/>
            <person name="Howarth C."/>
            <person name="Jen D."/>
            <person name="Larson L."/>
            <person name="Mehta T."/>
            <person name="Park D."/>
            <person name="Pearson M."/>
            <person name="Roberts A."/>
            <person name="Saif S."/>
            <person name="Shenoy N."/>
            <person name="Sisk P."/>
            <person name="Stolte C."/>
            <person name="Sykes S."/>
            <person name="Thomson T."/>
            <person name="Walk T."/>
            <person name="White J."/>
            <person name="Yandava C."/>
            <person name="Burger G."/>
            <person name="Gray M.W."/>
            <person name="Holland P.W.H."/>
            <person name="King N."/>
            <person name="Lang F.B.F."/>
            <person name="Roger A.J."/>
            <person name="Ruiz-Trillo I."/>
            <person name="Lander E."/>
            <person name="Nusbaum C."/>
        </authorList>
    </citation>
    <scope>NUCLEOTIDE SEQUENCE [LARGE SCALE GENOMIC DNA]</scope>
    <source>
        <strain evidence="3 4">ATCC 50062</strain>
    </source>
</reference>
<keyword evidence="2" id="KW-0472">Membrane</keyword>
<dbReference type="NCBIfam" id="NF038032">
    <property type="entry name" value="CehA_McbA_metalo"/>
    <property type="match status" value="1"/>
</dbReference>
<dbReference type="GeneID" id="25564956"/>
<dbReference type="Proteomes" id="UP000054408">
    <property type="component" value="Unassembled WGS sequence"/>
</dbReference>
<feature type="compositionally biased region" description="Low complexity" evidence="1">
    <location>
        <begin position="447"/>
        <end position="460"/>
    </location>
</feature>
<dbReference type="Gene3D" id="3.20.20.140">
    <property type="entry name" value="Metal-dependent hydrolases"/>
    <property type="match status" value="1"/>
</dbReference>
<dbReference type="RefSeq" id="XP_013757655.1">
    <property type="nucleotide sequence ID" value="XM_013902201.1"/>
</dbReference>
<dbReference type="SUPFAM" id="SSF89550">
    <property type="entry name" value="PHP domain-like"/>
    <property type="match status" value="1"/>
</dbReference>
<dbReference type="PANTHER" id="PTHR42924:SF3">
    <property type="entry name" value="POLYMERASE_HISTIDINOL PHOSPHATASE N-TERMINAL DOMAIN-CONTAINING PROTEIN"/>
    <property type="match status" value="1"/>
</dbReference>
<dbReference type="OrthoDB" id="16564at2759"/>
<dbReference type="GO" id="GO:0004534">
    <property type="term" value="F:5'-3' RNA exonuclease activity"/>
    <property type="evidence" value="ECO:0007669"/>
    <property type="project" value="TreeGrafter"/>
</dbReference>
<dbReference type="eggNOG" id="ENOG502RZ71">
    <property type="taxonomic scope" value="Eukaryota"/>
</dbReference>
<protein>
    <submittedName>
        <fullName evidence="3">PHP domain-containing protein</fullName>
    </submittedName>
</protein>
<keyword evidence="2" id="KW-0812">Transmembrane</keyword>
<evidence type="ECO:0000256" key="1">
    <source>
        <dbReference type="SAM" id="MobiDB-lite"/>
    </source>
</evidence>
<proteinExistence type="predicted"/>